<evidence type="ECO:0000313" key="3">
    <source>
        <dbReference type="Proteomes" id="UP001152300"/>
    </source>
</evidence>
<comment type="caution">
    <text evidence="2">The sequence shown here is derived from an EMBL/GenBank/DDBJ whole genome shotgun (WGS) entry which is preliminary data.</text>
</comment>
<feature type="region of interest" description="Disordered" evidence="1">
    <location>
        <begin position="1"/>
        <end position="155"/>
    </location>
</feature>
<evidence type="ECO:0000256" key="1">
    <source>
        <dbReference type="SAM" id="MobiDB-lite"/>
    </source>
</evidence>
<evidence type="ECO:0000313" key="2">
    <source>
        <dbReference type="EMBL" id="KAJ8067410.1"/>
    </source>
</evidence>
<feature type="compositionally biased region" description="Polar residues" evidence="1">
    <location>
        <begin position="1"/>
        <end position="20"/>
    </location>
</feature>
<protein>
    <submittedName>
        <fullName evidence="2">Uncharacterized protein</fullName>
    </submittedName>
</protein>
<sequence length="155" mass="16862">MSSGSDTTPMPTGSPKTQGETMPGDFTSAERVKPSQPDVHRLKVGDEHRDSPVSTPDSMKVETGSEGNGTAEPISPHEDSRAKQRGDEDERSDESWEEVKHEGAQAPRETTQDSRPVWVGHSAEESVTQEAEGSGEDIAPEFRPRTPRPYNLHGA</sequence>
<name>A0A9X0DMA3_9HELO</name>
<dbReference type="OrthoDB" id="3517501at2759"/>
<dbReference type="AlphaFoldDB" id="A0A9X0DMA3"/>
<dbReference type="Proteomes" id="UP001152300">
    <property type="component" value="Unassembled WGS sequence"/>
</dbReference>
<dbReference type="EMBL" id="JAPEIS010000004">
    <property type="protein sequence ID" value="KAJ8067410.1"/>
    <property type="molecule type" value="Genomic_DNA"/>
</dbReference>
<reference evidence="2" key="1">
    <citation type="submission" date="2022-11" db="EMBL/GenBank/DDBJ databases">
        <title>Genome Resource of Sclerotinia nivalis Strain SnTB1, a Plant Pathogen Isolated from American Ginseng.</title>
        <authorList>
            <person name="Fan S."/>
        </authorList>
    </citation>
    <scope>NUCLEOTIDE SEQUENCE</scope>
    <source>
        <strain evidence="2">SnTB1</strain>
    </source>
</reference>
<gene>
    <name evidence="2" type="ORF">OCU04_004760</name>
</gene>
<feature type="compositionally biased region" description="Basic and acidic residues" evidence="1">
    <location>
        <begin position="75"/>
        <end position="103"/>
    </location>
</feature>
<feature type="compositionally biased region" description="Basic and acidic residues" evidence="1">
    <location>
        <begin position="28"/>
        <end position="51"/>
    </location>
</feature>
<accession>A0A9X0DMA3</accession>
<organism evidence="2 3">
    <name type="scientific">Sclerotinia nivalis</name>
    <dbReference type="NCBI Taxonomy" id="352851"/>
    <lineage>
        <taxon>Eukaryota</taxon>
        <taxon>Fungi</taxon>
        <taxon>Dikarya</taxon>
        <taxon>Ascomycota</taxon>
        <taxon>Pezizomycotina</taxon>
        <taxon>Leotiomycetes</taxon>
        <taxon>Helotiales</taxon>
        <taxon>Sclerotiniaceae</taxon>
        <taxon>Sclerotinia</taxon>
    </lineage>
</organism>
<proteinExistence type="predicted"/>
<keyword evidence="3" id="KW-1185">Reference proteome</keyword>